<reference evidence="2 5" key="1">
    <citation type="submission" date="2015-09" db="EMBL/GenBank/DDBJ databases">
        <title>Genome announcement of multiple Pseudomonas syringae strains.</title>
        <authorList>
            <person name="Thakur S."/>
            <person name="Wang P.W."/>
            <person name="Gong Y."/>
            <person name="Weir B.S."/>
            <person name="Guttman D.S."/>
        </authorList>
    </citation>
    <scope>NUCLEOTIDE SEQUENCE [LARGE SCALE GENOMIC DNA]</scope>
    <source>
        <strain evidence="2 5">ICMP4455</strain>
    </source>
</reference>
<dbReference type="Proteomes" id="UP000272627">
    <property type="component" value="Unassembled WGS sequence"/>
</dbReference>
<dbReference type="RefSeq" id="WP_057422246.1">
    <property type="nucleotide sequence ID" value="NZ_BMZW01000032.1"/>
</dbReference>
<reference evidence="1" key="3">
    <citation type="submission" date="2020-09" db="EMBL/GenBank/DDBJ databases">
        <title>Pseudomonas syringae pv. eriobotryae genome sequence causing loquat canker disease.</title>
        <authorList>
            <person name="Fukuda S."/>
            <person name="Tashiro H."/>
            <person name="Nagano Y."/>
        </authorList>
    </citation>
    <scope>NUCLEOTIDE SEQUENCE</scope>
    <source>
        <strain evidence="1">AM001</strain>
    </source>
</reference>
<organism evidence="2 5">
    <name type="scientific">Pseudomonas amygdali pv. eriobotryae</name>
    <dbReference type="NCBI Taxonomy" id="129137"/>
    <lineage>
        <taxon>Bacteria</taxon>
        <taxon>Pseudomonadati</taxon>
        <taxon>Pseudomonadota</taxon>
        <taxon>Gammaproteobacteria</taxon>
        <taxon>Pseudomonadales</taxon>
        <taxon>Pseudomonadaceae</taxon>
        <taxon>Pseudomonas</taxon>
        <taxon>Pseudomonas amygdali</taxon>
    </lineage>
</organism>
<dbReference type="EMBL" id="RBPV01000424">
    <property type="protein sequence ID" value="RMO51885.1"/>
    <property type="molecule type" value="Genomic_DNA"/>
</dbReference>
<dbReference type="EMBL" id="RBOA01000410">
    <property type="protein sequence ID" value="RML96365.1"/>
    <property type="molecule type" value="Genomic_DNA"/>
</dbReference>
<evidence type="ECO:0000313" key="2">
    <source>
        <dbReference type="EMBL" id="KPX21659.1"/>
    </source>
</evidence>
<evidence type="ECO:0000313" key="4">
    <source>
        <dbReference type="EMBL" id="RMO51885.1"/>
    </source>
</evidence>
<name>A0A0P9PLN2_PSEA0</name>
<evidence type="ECO:0008006" key="8">
    <source>
        <dbReference type="Google" id="ProtNLM"/>
    </source>
</evidence>
<gene>
    <name evidence="2" type="ORF">ALO70_02666</name>
    <name evidence="4" type="ORF">ALQ39_02647</name>
    <name evidence="3" type="ORF">ALQ86_02372</name>
    <name evidence="1" type="ORF">PSE10A_44760</name>
</gene>
<dbReference type="InterPro" id="IPR035897">
    <property type="entry name" value="Toll_tir_struct_dom_sf"/>
</dbReference>
<dbReference type="EMBL" id="BMZW01000032">
    <property type="protein sequence ID" value="GFZ61965.1"/>
    <property type="molecule type" value="Genomic_DNA"/>
</dbReference>
<sequence>MEYGFNIDINPEHFPITKDVSDFKSNLKASTVKLKNYLLKDNVSIDAKTVIKHLFPAQRCDIFISHSFQDQDLAIQLALDLEKKGITAFIDSTVWGSAYELLKAIDEKHCKIKGTTRYHYDLRNRSTAHVYMILATALQQMISDSTALFFLNTDHSLSTQHSIEDEDKTGSPWIHMELMFSHFIWQAKHAKELVIATESRALDSVPVFHEAKTDHLKALTGLGLQRWIGEQETQSNSMEILESLSKLHGGSNLRSRD</sequence>
<dbReference type="AlphaFoldDB" id="A0A0P9PLN2"/>
<evidence type="ECO:0000313" key="3">
    <source>
        <dbReference type="EMBL" id="RML96365.1"/>
    </source>
</evidence>
<accession>A0A0P9PLN2</accession>
<comment type="caution">
    <text evidence="2">The sequence shown here is derived from an EMBL/GenBank/DDBJ whole genome shotgun (WGS) entry which is preliminary data.</text>
</comment>
<protein>
    <recommendedName>
        <fullName evidence="8">TIR domain-containing protein</fullName>
    </recommendedName>
</protein>
<evidence type="ECO:0000313" key="7">
    <source>
        <dbReference type="Proteomes" id="UP000275613"/>
    </source>
</evidence>
<dbReference type="Gene3D" id="3.40.50.10140">
    <property type="entry name" value="Toll/interleukin-1 receptor homology (TIR) domain"/>
    <property type="match status" value="1"/>
</dbReference>
<dbReference type="PATRIC" id="fig|129137.4.peg.3858"/>
<dbReference type="Proteomes" id="UP000275613">
    <property type="component" value="Unassembled WGS sequence"/>
</dbReference>
<dbReference type="Proteomes" id="UP000630864">
    <property type="component" value="Unassembled WGS sequence"/>
</dbReference>
<reference evidence="6 7" key="2">
    <citation type="submission" date="2018-08" db="EMBL/GenBank/DDBJ databases">
        <title>Recombination of ecologically and evolutionarily significant loci maintains genetic cohesion in the Pseudomonas syringae species complex.</title>
        <authorList>
            <person name="Dillon M."/>
            <person name="Thakur S."/>
            <person name="Almeida R.N.D."/>
            <person name="Weir B.S."/>
            <person name="Guttman D.S."/>
        </authorList>
    </citation>
    <scope>NUCLEOTIDE SEQUENCE [LARGE SCALE GENOMIC DNA]</scope>
    <source>
        <strain evidence="4 7">ICMP 4316</strain>
        <strain evidence="3 6">ICMP 8636</strain>
    </source>
</reference>
<evidence type="ECO:0000313" key="5">
    <source>
        <dbReference type="Proteomes" id="UP000050490"/>
    </source>
</evidence>
<evidence type="ECO:0000313" key="6">
    <source>
        <dbReference type="Proteomes" id="UP000272627"/>
    </source>
</evidence>
<dbReference type="Proteomes" id="UP000050490">
    <property type="component" value="Unassembled WGS sequence"/>
</dbReference>
<dbReference type="EMBL" id="LJQI01000383">
    <property type="protein sequence ID" value="KPX21659.1"/>
    <property type="molecule type" value="Genomic_DNA"/>
</dbReference>
<proteinExistence type="predicted"/>
<evidence type="ECO:0000313" key="1">
    <source>
        <dbReference type="EMBL" id="GFZ61965.1"/>
    </source>
</evidence>